<evidence type="ECO:0000313" key="15">
    <source>
        <dbReference type="EMBL" id="MFH6985404.1"/>
    </source>
</evidence>
<organism evidence="15 16">
    <name type="scientific">Marinoscillum luteum</name>
    <dbReference type="NCBI Taxonomy" id="861051"/>
    <lineage>
        <taxon>Bacteria</taxon>
        <taxon>Pseudomonadati</taxon>
        <taxon>Bacteroidota</taxon>
        <taxon>Cytophagia</taxon>
        <taxon>Cytophagales</taxon>
        <taxon>Reichenbachiellaceae</taxon>
        <taxon>Marinoscillum</taxon>
    </lineage>
</organism>
<dbReference type="PANTHER" id="PTHR11712:SF306">
    <property type="entry name" value="3-OXOACYL-[ACYL-CARRIER-PROTEIN] SYNTHASE 1"/>
    <property type="match status" value="1"/>
</dbReference>
<dbReference type="Pfam" id="PF00109">
    <property type="entry name" value="ketoacyl-synt"/>
    <property type="match status" value="1"/>
</dbReference>
<dbReference type="InterPro" id="IPR000794">
    <property type="entry name" value="Beta-ketoacyl_synthase"/>
</dbReference>
<accession>A0ABW7NF96</accession>
<sequence>MKNRVVITGMGVVAPNALNVDEFRKALQEGKSGIKRYENLGEINFKCQLGGKPPVTQEYKDEHLPHFVAQKVKNNAVIYACLSGLEAWNDAGLEIKPGGYDRKTGMLVGSGALGLDSFIEHKIYPIDQGNHRKLGSRSVPESMSSGAGAYLNSILGLRGRIFSNSSACITGSEAVLQGFEMIQSGKMERMLCASSEGDGRYIWGGFDAMRVLCSDSNEAPEKGSRPMSATSSGFIPSGGSGALVLETLEAAQARGAKIYAEILGGEVNSGGQTDGGSMTAQNPQAVVDCITTALERSGVAPEEIDLIAGHLTSTKGDPYEVINWSTALNLPKDDFPYINTPKSMIGHCVAGAGSIELVASALQLAEGFIHPNLNVEEIHPEIEKLVPLEKIPSKLIKKDIKTVIKANFGFGDLNCVLVLRKMNN</sequence>
<evidence type="ECO:0000256" key="6">
    <source>
        <dbReference type="ARBA" id="ARBA00022679"/>
    </source>
</evidence>
<evidence type="ECO:0000256" key="9">
    <source>
        <dbReference type="ARBA" id="ARBA00041620"/>
    </source>
</evidence>
<dbReference type="InterPro" id="IPR020841">
    <property type="entry name" value="PKS_Beta-ketoAc_synthase_dom"/>
</dbReference>
<reference evidence="15 16" key="1">
    <citation type="journal article" date="2013" name="Int. J. Syst. Evol. Microbiol.">
        <title>Marinoscillum luteum sp. nov., isolated from marine sediment.</title>
        <authorList>
            <person name="Cha I.T."/>
            <person name="Park S.J."/>
            <person name="Kim S.J."/>
            <person name="Kim J.G."/>
            <person name="Jung M.Y."/>
            <person name="Shin K.S."/>
            <person name="Kwon K.K."/>
            <person name="Yang S.H."/>
            <person name="Seo Y.S."/>
            <person name="Rhee S.K."/>
        </authorList>
    </citation>
    <scope>NUCLEOTIDE SEQUENCE [LARGE SCALE GENOMIC DNA]</scope>
    <source>
        <strain evidence="15 16">KCTC 23939</strain>
    </source>
</reference>
<comment type="subcellular location">
    <subcellularLocation>
        <location evidence="1">Cytoplasm</location>
    </subcellularLocation>
</comment>
<dbReference type="InterPro" id="IPR014031">
    <property type="entry name" value="Ketoacyl_synth_C"/>
</dbReference>
<protein>
    <recommendedName>
        <fullName evidence="8">3-oxoacyl-[acyl-carrier-protein] synthase 1</fullName>
        <ecNumber evidence="4">2.3.1.41</ecNumber>
    </recommendedName>
    <alternativeName>
        <fullName evidence="9">3-oxoacyl-[acyl-carrier-protein] synthase I</fullName>
    </alternativeName>
    <alternativeName>
        <fullName evidence="10">Beta-ketoacyl-ACP synthase I</fullName>
    </alternativeName>
</protein>
<name>A0ABW7NF96_9BACT</name>
<comment type="subunit">
    <text evidence="3">Homodimer.</text>
</comment>
<dbReference type="EMBL" id="JBIPKE010000020">
    <property type="protein sequence ID" value="MFH6985404.1"/>
    <property type="molecule type" value="Genomic_DNA"/>
</dbReference>
<dbReference type="RefSeq" id="WP_395418866.1">
    <property type="nucleotide sequence ID" value="NZ_JBIPKE010000020.1"/>
</dbReference>
<comment type="caution">
    <text evidence="15">The sequence shown here is derived from an EMBL/GenBank/DDBJ whole genome shotgun (WGS) entry which is preliminary data.</text>
</comment>
<comment type="catalytic activity">
    <reaction evidence="11">
        <text>(3Z)-decenoyl-[ACP] + malonyl-[ACP] + H(+) = 3-oxo-(5Z)-dodecenoyl-[ACP] + holo-[ACP] + CO2</text>
        <dbReference type="Rhea" id="RHEA:54940"/>
        <dbReference type="Rhea" id="RHEA-COMP:9623"/>
        <dbReference type="Rhea" id="RHEA-COMP:9685"/>
        <dbReference type="Rhea" id="RHEA-COMP:9927"/>
        <dbReference type="Rhea" id="RHEA-COMP:14042"/>
        <dbReference type="ChEBI" id="CHEBI:15378"/>
        <dbReference type="ChEBI" id="CHEBI:16526"/>
        <dbReference type="ChEBI" id="CHEBI:64479"/>
        <dbReference type="ChEBI" id="CHEBI:78449"/>
        <dbReference type="ChEBI" id="CHEBI:78798"/>
        <dbReference type="ChEBI" id="CHEBI:138410"/>
    </reaction>
    <physiologicalReaction direction="left-to-right" evidence="11">
        <dbReference type="Rhea" id="RHEA:54941"/>
    </physiologicalReaction>
</comment>
<evidence type="ECO:0000256" key="13">
    <source>
        <dbReference type="RuleBase" id="RU003694"/>
    </source>
</evidence>
<evidence type="ECO:0000256" key="2">
    <source>
        <dbReference type="ARBA" id="ARBA00008467"/>
    </source>
</evidence>
<dbReference type="PROSITE" id="PS52004">
    <property type="entry name" value="KS3_2"/>
    <property type="match status" value="1"/>
</dbReference>
<keyword evidence="6 13" id="KW-0808">Transferase</keyword>
<feature type="domain" description="Ketosynthase family 3 (KS3)" evidence="14">
    <location>
        <begin position="2"/>
        <end position="421"/>
    </location>
</feature>
<dbReference type="SMART" id="SM00825">
    <property type="entry name" value="PKS_KS"/>
    <property type="match status" value="1"/>
</dbReference>
<gene>
    <name evidence="15" type="ORF">ACHKAR_18270</name>
</gene>
<evidence type="ECO:0000256" key="1">
    <source>
        <dbReference type="ARBA" id="ARBA00004496"/>
    </source>
</evidence>
<dbReference type="CDD" id="cd00834">
    <property type="entry name" value="KAS_I_II"/>
    <property type="match status" value="1"/>
</dbReference>
<dbReference type="InterPro" id="IPR016039">
    <property type="entry name" value="Thiolase-like"/>
</dbReference>
<dbReference type="InterPro" id="IPR014030">
    <property type="entry name" value="Ketoacyl_synth_N"/>
</dbReference>
<comment type="catalytic activity">
    <reaction evidence="12">
        <text>a fatty acyl-[ACP] + malonyl-[ACP] + H(+) = a 3-oxoacyl-[ACP] + holo-[ACP] + CO2</text>
        <dbReference type="Rhea" id="RHEA:22836"/>
        <dbReference type="Rhea" id="RHEA-COMP:9623"/>
        <dbReference type="Rhea" id="RHEA-COMP:9685"/>
        <dbReference type="Rhea" id="RHEA-COMP:9916"/>
        <dbReference type="Rhea" id="RHEA-COMP:14125"/>
        <dbReference type="ChEBI" id="CHEBI:15378"/>
        <dbReference type="ChEBI" id="CHEBI:16526"/>
        <dbReference type="ChEBI" id="CHEBI:64479"/>
        <dbReference type="ChEBI" id="CHEBI:78449"/>
        <dbReference type="ChEBI" id="CHEBI:78776"/>
        <dbReference type="ChEBI" id="CHEBI:138651"/>
        <dbReference type="EC" id="2.3.1.41"/>
    </reaction>
    <physiologicalReaction direction="left-to-right" evidence="12">
        <dbReference type="Rhea" id="RHEA:22837"/>
    </physiologicalReaction>
</comment>
<keyword evidence="16" id="KW-1185">Reference proteome</keyword>
<keyword evidence="7" id="KW-0012">Acyltransferase</keyword>
<dbReference type="PANTHER" id="PTHR11712">
    <property type="entry name" value="POLYKETIDE SYNTHASE-RELATED"/>
    <property type="match status" value="1"/>
</dbReference>
<evidence type="ECO:0000256" key="3">
    <source>
        <dbReference type="ARBA" id="ARBA00011738"/>
    </source>
</evidence>
<dbReference type="EC" id="2.3.1.41" evidence="4"/>
<evidence type="ECO:0000259" key="14">
    <source>
        <dbReference type="PROSITE" id="PS52004"/>
    </source>
</evidence>
<proteinExistence type="inferred from homology"/>
<dbReference type="Proteomes" id="UP001610063">
    <property type="component" value="Unassembled WGS sequence"/>
</dbReference>
<evidence type="ECO:0000313" key="16">
    <source>
        <dbReference type="Proteomes" id="UP001610063"/>
    </source>
</evidence>
<evidence type="ECO:0000256" key="8">
    <source>
        <dbReference type="ARBA" id="ARBA00039450"/>
    </source>
</evidence>
<evidence type="ECO:0000256" key="4">
    <source>
        <dbReference type="ARBA" id="ARBA00013191"/>
    </source>
</evidence>
<evidence type="ECO:0000256" key="5">
    <source>
        <dbReference type="ARBA" id="ARBA00022490"/>
    </source>
</evidence>
<dbReference type="Gene3D" id="3.40.47.10">
    <property type="match status" value="2"/>
</dbReference>
<evidence type="ECO:0000256" key="7">
    <source>
        <dbReference type="ARBA" id="ARBA00023315"/>
    </source>
</evidence>
<comment type="similarity">
    <text evidence="2 13">Belongs to the thiolase-like superfamily. Beta-ketoacyl-ACP synthases family.</text>
</comment>
<dbReference type="Pfam" id="PF02801">
    <property type="entry name" value="Ketoacyl-synt_C"/>
    <property type="match status" value="1"/>
</dbReference>
<evidence type="ECO:0000256" key="12">
    <source>
        <dbReference type="ARBA" id="ARBA00048506"/>
    </source>
</evidence>
<evidence type="ECO:0000256" key="11">
    <source>
        <dbReference type="ARBA" id="ARBA00048121"/>
    </source>
</evidence>
<dbReference type="SUPFAM" id="SSF53901">
    <property type="entry name" value="Thiolase-like"/>
    <property type="match status" value="1"/>
</dbReference>
<evidence type="ECO:0000256" key="10">
    <source>
        <dbReference type="ARBA" id="ARBA00042143"/>
    </source>
</evidence>
<keyword evidence="5" id="KW-0963">Cytoplasm</keyword>